<keyword evidence="11" id="KW-0695">RNA-directed DNA polymerase</keyword>
<dbReference type="InterPro" id="IPR023780">
    <property type="entry name" value="Chromo_domain"/>
</dbReference>
<dbReference type="OrthoDB" id="2505288at2759"/>
<dbReference type="GO" id="GO:0004190">
    <property type="term" value="F:aspartic-type endopeptidase activity"/>
    <property type="evidence" value="ECO:0007669"/>
    <property type="project" value="UniProtKB-KW"/>
</dbReference>
<keyword evidence="17" id="KW-1185">Reference proteome</keyword>
<dbReference type="InterPro" id="IPR043128">
    <property type="entry name" value="Rev_trsase/Diguanyl_cyclase"/>
</dbReference>
<dbReference type="CDD" id="cd00024">
    <property type="entry name" value="CD_CSD"/>
    <property type="match status" value="1"/>
</dbReference>
<keyword evidence="10" id="KW-0229">DNA integration</keyword>
<dbReference type="InterPro" id="IPR041373">
    <property type="entry name" value="RT_RNaseH"/>
</dbReference>
<evidence type="ECO:0000256" key="13">
    <source>
        <dbReference type="ARBA" id="ARBA00023125"/>
    </source>
</evidence>
<proteinExistence type="predicted"/>
<dbReference type="InterPro" id="IPR016197">
    <property type="entry name" value="Chromo-like_dom_sf"/>
</dbReference>
<comment type="caution">
    <text evidence="16">The sequence shown here is derived from an EMBL/GenBank/DDBJ whole genome shotgun (WGS) entry which is preliminary data.</text>
</comment>
<dbReference type="GO" id="GO:0006310">
    <property type="term" value="P:DNA recombination"/>
    <property type="evidence" value="ECO:0007669"/>
    <property type="project" value="UniProtKB-KW"/>
</dbReference>
<dbReference type="Pfam" id="PF17917">
    <property type="entry name" value="RT_RNaseH"/>
    <property type="match status" value="1"/>
</dbReference>
<evidence type="ECO:0000256" key="9">
    <source>
        <dbReference type="ARBA" id="ARBA00022842"/>
    </source>
</evidence>
<keyword evidence="8" id="KW-0378">Hydrolase</keyword>
<dbReference type="Pfam" id="PF24626">
    <property type="entry name" value="SH3_Tf2-1"/>
    <property type="match status" value="1"/>
</dbReference>
<evidence type="ECO:0000259" key="15">
    <source>
        <dbReference type="PROSITE" id="PS50013"/>
    </source>
</evidence>
<dbReference type="Gene3D" id="3.30.70.270">
    <property type="match status" value="1"/>
</dbReference>
<evidence type="ECO:0000256" key="4">
    <source>
        <dbReference type="ARBA" id="ARBA00022722"/>
    </source>
</evidence>
<dbReference type="Proteomes" id="UP000765509">
    <property type="component" value="Unassembled WGS sequence"/>
</dbReference>
<keyword evidence="6" id="KW-0064">Aspartyl protease</keyword>
<dbReference type="SUPFAM" id="SSF54160">
    <property type="entry name" value="Chromo domain-like"/>
    <property type="match status" value="1"/>
</dbReference>
<keyword evidence="13" id="KW-0238">DNA-binding</keyword>
<evidence type="ECO:0000256" key="2">
    <source>
        <dbReference type="ARBA" id="ARBA00022679"/>
    </source>
</evidence>
<reference evidence="16" key="1">
    <citation type="submission" date="2021-03" db="EMBL/GenBank/DDBJ databases">
        <title>Draft genome sequence of rust myrtle Austropuccinia psidii MF-1, a brazilian biotype.</title>
        <authorList>
            <person name="Quecine M.C."/>
            <person name="Pachon D.M.R."/>
            <person name="Bonatelli M.L."/>
            <person name="Correr F.H."/>
            <person name="Franceschini L.M."/>
            <person name="Leite T.F."/>
            <person name="Margarido G.R.A."/>
            <person name="Almeida C.A."/>
            <person name="Ferrarezi J.A."/>
            <person name="Labate C.A."/>
        </authorList>
    </citation>
    <scope>NUCLEOTIDE SEQUENCE</scope>
    <source>
        <strain evidence="16">MF-1</strain>
    </source>
</reference>
<dbReference type="Pfam" id="PF17921">
    <property type="entry name" value="Integrase_H2C2"/>
    <property type="match status" value="1"/>
</dbReference>
<evidence type="ECO:0000313" key="17">
    <source>
        <dbReference type="Proteomes" id="UP000765509"/>
    </source>
</evidence>
<dbReference type="GO" id="GO:0003887">
    <property type="term" value="F:DNA-directed DNA polymerase activity"/>
    <property type="evidence" value="ECO:0007669"/>
    <property type="project" value="UniProtKB-KW"/>
</dbReference>
<keyword evidence="7" id="KW-0255">Endonuclease</keyword>
<keyword evidence="9" id="KW-0460">Magnesium</keyword>
<keyword evidence="1" id="KW-0645">Protease</keyword>
<dbReference type="AlphaFoldDB" id="A0A9Q3DCP2"/>
<keyword evidence="4" id="KW-0540">Nuclease</keyword>
<dbReference type="GO" id="GO:0003677">
    <property type="term" value="F:DNA binding"/>
    <property type="evidence" value="ECO:0007669"/>
    <property type="project" value="UniProtKB-KW"/>
</dbReference>
<name>A0A9Q3DCP2_9BASI</name>
<organism evidence="16 17">
    <name type="scientific">Austropuccinia psidii MF-1</name>
    <dbReference type="NCBI Taxonomy" id="1389203"/>
    <lineage>
        <taxon>Eukaryota</taxon>
        <taxon>Fungi</taxon>
        <taxon>Dikarya</taxon>
        <taxon>Basidiomycota</taxon>
        <taxon>Pucciniomycotina</taxon>
        <taxon>Pucciniomycetes</taxon>
        <taxon>Pucciniales</taxon>
        <taxon>Sphaerophragmiaceae</taxon>
        <taxon>Austropuccinia</taxon>
    </lineage>
</organism>
<dbReference type="SUPFAM" id="SSF56672">
    <property type="entry name" value="DNA/RNA polymerases"/>
    <property type="match status" value="1"/>
</dbReference>
<dbReference type="GO" id="GO:0004519">
    <property type="term" value="F:endonuclease activity"/>
    <property type="evidence" value="ECO:0007669"/>
    <property type="project" value="UniProtKB-KW"/>
</dbReference>
<evidence type="ECO:0000256" key="14">
    <source>
        <dbReference type="ARBA" id="ARBA00023172"/>
    </source>
</evidence>
<keyword evidence="2" id="KW-0808">Transferase</keyword>
<keyword evidence="14" id="KW-0233">DNA recombination</keyword>
<dbReference type="CDD" id="cd09274">
    <property type="entry name" value="RNase_HI_RT_Ty3"/>
    <property type="match status" value="1"/>
</dbReference>
<dbReference type="PANTHER" id="PTHR37984">
    <property type="entry name" value="PROTEIN CBG26694"/>
    <property type="match status" value="1"/>
</dbReference>
<dbReference type="InterPro" id="IPR050951">
    <property type="entry name" value="Retrovirus_Pol_polyprotein"/>
</dbReference>
<dbReference type="PROSITE" id="PS50013">
    <property type="entry name" value="CHROMO_2"/>
    <property type="match status" value="1"/>
</dbReference>
<dbReference type="GO" id="GO:0006508">
    <property type="term" value="P:proteolysis"/>
    <property type="evidence" value="ECO:0007669"/>
    <property type="project" value="UniProtKB-KW"/>
</dbReference>
<dbReference type="InterPro" id="IPR041588">
    <property type="entry name" value="Integrase_H2C2"/>
</dbReference>
<evidence type="ECO:0000256" key="11">
    <source>
        <dbReference type="ARBA" id="ARBA00022918"/>
    </source>
</evidence>
<accession>A0A9Q3DCP2</accession>
<dbReference type="GO" id="GO:0006338">
    <property type="term" value="P:chromatin remodeling"/>
    <property type="evidence" value="ECO:0007669"/>
    <property type="project" value="UniProtKB-ARBA"/>
</dbReference>
<evidence type="ECO:0000256" key="6">
    <source>
        <dbReference type="ARBA" id="ARBA00022750"/>
    </source>
</evidence>
<dbReference type="InterPro" id="IPR000953">
    <property type="entry name" value="Chromo/chromo_shadow_dom"/>
</dbReference>
<evidence type="ECO:0000256" key="10">
    <source>
        <dbReference type="ARBA" id="ARBA00022908"/>
    </source>
</evidence>
<evidence type="ECO:0000256" key="5">
    <source>
        <dbReference type="ARBA" id="ARBA00022723"/>
    </source>
</evidence>
<protein>
    <recommendedName>
        <fullName evidence="15">Chromo domain-containing protein</fullName>
    </recommendedName>
</protein>
<keyword evidence="12" id="KW-0239">DNA-directed DNA polymerase</keyword>
<dbReference type="Pfam" id="PF00385">
    <property type="entry name" value="Chromo"/>
    <property type="match status" value="1"/>
</dbReference>
<evidence type="ECO:0000256" key="1">
    <source>
        <dbReference type="ARBA" id="ARBA00022670"/>
    </source>
</evidence>
<feature type="domain" description="Chromo" evidence="15">
    <location>
        <begin position="380"/>
        <end position="441"/>
    </location>
</feature>
<dbReference type="GO" id="GO:0015074">
    <property type="term" value="P:DNA integration"/>
    <property type="evidence" value="ECO:0007669"/>
    <property type="project" value="UniProtKB-KW"/>
</dbReference>
<evidence type="ECO:0000256" key="3">
    <source>
        <dbReference type="ARBA" id="ARBA00022695"/>
    </source>
</evidence>
<sequence length="444" mass="51032">MVFSSSEEEHVKHVTSVLQRLRDNNLFSKASNSANPQLASAKEHQGSSILSWLCHFLSTFHQKLLQKIISLTSLLKKDSPFIFNEEALSQFQILKEEFTTAPILSHLNPSLPAILKTDASDYDLGAVVSQVNDSGKHPIAFDNCPLLPAELNYEINDKELLGIAWALKRWRAFLLPLSDSFEVLTAHSSLQYFMSPKVLTCRQALWSEFLLEFHFTITYLPGRLATLPDALSRWYNVYPEREVDLISKNPQRFHQVIKQDGIGESRFFSIKVEIFSNLVDKIQKERHDSPLAGHPAQEKTLKPIKRDLYCAGINQLIKYYVSSFIKKIGIHVYHLQLPQQWKSVHPVFHVSSLEPVKKSRIPNCHQLPPPPVLVEEEEEWELAQVLDSKLKRSKLWYHVEWKGFSEDLERTTWEPAFNLTNSPDLVKDFHSLYPDKAGPNTSRI</sequence>
<keyword evidence="3" id="KW-0548">Nucleotidyltransferase</keyword>
<dbReference type="PANTHER" id="PTHR37984:SF5">
    <property type="entry name" value="PROTEIN NYNRIN-LIKE"/>
    <property type="match status" value="1"/>
</dbReference>
<evidence type="ECO:0000256" key="8">
    <source>
        <dbReference type="ARBA" id="ARBA00022801"/>
    </source>
</evidence>
<dbReference type="GO" id="GO:0046872">
    <property type="term" value="F:metal ion binding"/>
    <property type="evidence" value="ECO:0007669"/>
    <property type="project" value="UniProtKB-KW"/>
</dbReference>
<dbReference type="InterPro" id="IPR043502">
    <property type="entry name" value="DNA/RNA_pol_sf"/>
</dbReference>
<dbReference type="GO" id="GO:0003964">
    <property type="term" value="F:RNA-directed DNA polymerase activity"/>
    <property type="evidence" value="ECO:0007669"/>
    <property type="project" value="UniProtKB-KW"/>
</dbReference>
<gene>
    <name evidence="16" type="ORF">O181_039083</name>
</gene>
<dbReference type="EMBL" id="AVOT02015234">
    <property type="protein sequence ID" value="MBW0499368.1"/>
    <property type="molecule type" value="Genomic_DNA"/>
</dbReference>
<keyword evidence="5" id="KW-0479">Metal-binding</keyword>
<dbReference type="InterPro" id="IPR056924">
    <property type="entry name" value="SH3_Tf2-1"/>
</dbReference>
<dbReference type="Gene3D" id="2.40.50.40">
    <property type="match status" value="1"/>
</dbReference>
<evidence type="ECO:0000313" key="16">
    <source>
        <dbReference type="EMBL" id="MBW0499368.1"/>
    </source>
</evidence>
<evidence type="ECO:0000256" key="12">
    <source>
        <dbReference type="ARBA" id="ARBA00022932"/>
    </source>
</evidence>
<evidence type="ECO:0000256" key="7">
    <source>
        <dbReference type="ARBA" id="ARBA00022759"/>
    </source>
</evidence>